<keyword evidence="3" id="KW-1185">Reference proteome</keyword>
<reference evidence="2 3" key="1">
    <citation type="journal article" date="2021" name="Elife">
        <title>Chloroplast acquisition without the gene transfer in kleptoplastic sea slugs, Plakobranchus ocellatus.</title>
        <authorList>
            <person name="Maeda T."/>
            <person name="Takahashi S."/>
            <person name="Yoshida T."/>
            <person name="Shimamura S."/>
            <person name="Takaki Y."/>
            <person name="Nagai Y."/>
            <person name="Toyoda A."/>
            <person name="Suzuki Y."/>
            <person name="Arimoto A."/>
            <person name="Ishii H."/>
            <person name="Satoh N."/>
            <person name="Nishiyama T."/>
            <person name="Hasebe M."/>
            <person name="Maruyama T."/>
            <person name="Minagawa J."/>
            <person name="Obokata J."/>
            <person name="Shigenobu S."/>
        </authorList>
    </citation>
    <scope>NUCLEOTIDE SEQUENCE [LARGE SCALE GENOMIC DNA]</scope>
</reference>
<evidence type="ECO:0000313" key="3">
    <source>
        <dbReference type="Proteomes" id="UP000735302"/>
    </source>
</evidence>
<feature type="compositionally biased region" description="Basic and acidic residues" evidence="1">
    <location>
        <begin position="156"/>
        <end position="169"/>
    </location>
</feature>
<feature type="region of interest" description="Disordered" evidence="1">
    <location>
        <begin position="114"/>
        <end position="275"/>
    </location>
</feature>
<comment type="caution">
    <text evidence="2">The sequence shown here is derived from an EMBL/GenBank/DDBJ whole genome shotgun (WGS) entry which is preliminary data.</text>
</comment>
<name>A0AAV3XXG7_9GAST</name>
<proteinExistence type="predicted"/>
<evidence type="ECO:0000256" key="1">
    <source>
        <dbReference type="SAM" id="MobiDB-lite"/>
    </source>
</evidence>
<dbReference type="EMBL" id="BLXT01000273">
    <property type="protein sequence ID" value="GFN75484.1"/>
    <property type="molecule type" value="Genomic_DNA"/>
</dbReference>
<accession>A0AAV3XXG7</accession>
<evidence type="ECO:0000313" key="2">
    <source>
        <dbReference type="EMBL" id="GFN75484.1"/>
    </source>
</evidence>
<dbReference type="Proteomes" id="UP000735302">
    <property type="component" value="Unassembled WGS sequence"/>
</dbReference>
<protein>
    <submittedName>
        <fullName evidence="2">Uncharacterized protein</fullName>
    </submittedName>
</protein>
<organism evidence="2 3">
    <name type="scientific">Plakobranchus ocellatus</name>
    <dbReference type="NCBI Taxonomy" id="259542"/>
    <lineage>
        <taxon>Eukaryota</taxon>
        <taxon>Metazoa</taxon>
        <taxon>Spiralia</taxon>
        <taxon>Lophotrochozoa</taxon>
        <taxon>Mollusca</taxon>
        <taxon>Gastropoda</taxon>
        <taxon>Heterobranchia</taxon>
        <taxon>Euthyneura</taxon>
        <taxon>Panpulmonata</taxon>
        <taxon>Sacoglossa</taxon>
        <taxon>Placobranchoidea</taxon>
        <taxon>Plakobranchidae</taxon>
        <taxon>Plakobranchus</taxon>
    </lineage>
</organism>
<feature type="compositionally biased region" description="Basic and acidic residues" evidence="1">
    <location>
        <begin position="115"/>
        <end position="124"/>
    </location>
</feature>
<feature type="compositionally biased region" description="Acidic residues" evidence="1">
    <location>
        <begin position="170"/>
        <end position="203"/>
    </location>
</feature>
<gene>
    <name evidence="2" type="ORF">PoB_000199000</name>
</gene>
<feature type="compositionally biased region" description="Low complexity" evidence="1">
    <location>
        <begin position="236"/>
        <end position="274"/>
    </location>
</feature>
<dbReference type="AlphaFoldDB" id="A0AAV3XXG7"/>
<sequence>MRTVKIELTSCDTSTRRHLNEHLPGIPGTIRPPALVTCVCVFLPLFSGPAEMLQNALDGNFMKPIRETNGRPTLRQGSTSQDLGKSDVLLDLTWNLGRDSPLNVRFDSVSVPKAEVTEKADDKHKKSLTTAEQRPSDRSARKHKHPHTWCSHPGRRSAEKAKVQWVHDADVDDDDDDDDYDHDHEDEGDDGEDDDDEYEYDDDDHYHHHDYGGGGDENDGATGKFPPIQPSPPFPTLGLVTTLTTTVTTGEDGANNNNNSSSSSSSSSSGSNNNTKVILRAGDTAGQSCCIQATGFCPVRSVVWRRMGSLVGADAHGRGPLFSLCGPRRESSAQGVWVGQSKSGATAREL</sequence>